<dbReference type="Pfam" id="PF01978">
    <property type="entry name" value="TrmB"/>
    <property type="match status" value="1"/>
</dbReference>
<dbReference type="InterPro" id="IPR002831">
    <property type="entry name" value="Tscrpt_reg_TrmB_N"/>
</dbReference>
<dbReference type="Gene3D" id="1.10.10.10">
    <property type="entry name" value="Winged helix-like DNA-binding domain superfamily/Winged helix DNA-binding domain"/>
    <property type="match status" value="1"/>
</dbReference>
<feature type="domain" description="Transcription regulator TrmB N-terminal" evidence="1">
    <location>
        <begin position="9"/>
        <end position="73"/>
    </location>
</feature>
<reference evidence="2 3" key="1">
    <citation type="journal article" date="2016" name="Nat. Commun.">
        <title>Thousands of microbial genomes shed light on interconnected biogeochemical processes in an aquifer system.</title>
        <authorList>
            <person name="Anantharaman K."/>
            <person name="Brown C.T."/>
            <person name="Hug L.A."/>
            <person name="Sharon I."/>
            <person name="Castelle C.J."/>
            <person name="Probst A.J."/>
            <person name="Thomas B.C."/>
            <person name="Singh A."/>
            <person name="Wilkins M.J."/>
            <person name="Karaoz U."/>
            <person name="Brodie E.L."/>
            <person name="Williams K.H."/>
            <person name="Hubbard S.S."/>
            <person name="Banfield J.F."/>
        </authorList>
    </citation>
    <scope>NUCLEOTIDE SEQUENCE [LARGE SCALE GENOMIC DNA]</scope>
</reference>
<dbReference type="AlphaFoldDB" id="A0A1F5S6G5"/>
<organism evidence="2 3">
    <name type="scientific">Candidatus Falkowbacteria bacterium RBG_13_39_14</name>
    <dbReference type="NCBI Taxonomy" id="1797985"/>
    <lineage>
        <taxon>Bacteria</taxon>
        <taxon>Candidatus Falkowiibacteriota</taxon>
    </lineage>
</organism>
<dbReference type="Proteomes" id="UP000178323">
    <property type="component" value="Unassembled WGS sequence"/>
</dbReference>
<dbReference type="InterPro" id="IPR036388">
    <property type="entry name" value="WH-like_DNA-bd_sf"/>
</dbReference>
<proteinExistence type="predicted"/>
<evidence type="ECO:0000313" key="2">
    <source>
        <dbReference type="EMBL" id="OGF22013.1"/>
    </source>
</evidence>
<comment type="caution">
    <text evidence="2">The sequence shown here is derived from an EMBL/GenBank/DDBJ whole genome shotgun (WGS) entry which is preliminary data.</text>
</comment>
<sequence>MNKSSKQILENLGMTKDEVNLYLAGLELGEDSVQNLAKKADIKRPTAYKILDDLIDKGVFYQTLKGKKRFFGAENPEKLQTALKQKEIELVKIMPELKSIYNLLEAKPKIKFYEGLNGAITVYEDTLASTRRDDVILTYTGIKKFFDFFPREYAQEYFKRRVAKNLKVKMIAIDSEVSREWERNAIRDLREIIIIEENKFNFFGDTEIYGNKVALISYKENFMAVVIESEEIANMQRFIFNLAWDKLQK</sequence>
<evidence type="ECO:0000259" key="1">
    <source>
        <dbReference type="Pfam" id="PF01978"/>
    </source>
</evidence>
<name>A0A1F5S6G5_9BACT</name>
<dbReference type="EMBL" id="MFFS01000043">
    <property type="protein sequence ID" value="OGF22013.1"/>
    <property type="molecule type" value="Genomic_DNA"/>
</dbReference>
<accession>A0A1F5S6G5</accession>
<dbReference type="STRING" id="1797985.A2Y83_02910"/>
<protein>
    <recommendedName>
        <fullName evidence="1">Transcription regulator TrmB N-terminal domain-containing protein</fullName>
    </recommendedName>
</protein>
<evidence type="ECO:0000313" key="3">
    <source>
        <dbReference type="Proteomes" id="UP000178323"/>
    </source>
</evidence>
<gene>
    <name evidence="2" type="ORF">A2Y83_02910</name>
</gene>